<dbReference type="RefSeq" id="WP_222977973.1">
    <property type="nucleotide sequence ID" value="NZ_JAINVZ010000008.1"/>
</dbReference>
<feature type="region of interest" description="Disordered" evidence="1">
    <location>
        <begin position="81"/>
        <end position="102"/>
    </location>
</feature>
<dbReference type="InterPro" id="IPR036736">
    <property type="entry name" value="ACP-like_sf"/>
</dbReference>
<evidence type="ECO:0000256" key="1">
    <source>
        <dbReference type="SAM" id="MobiDB-lite"/>
    </source>
</evidence>
<protein>
    <submittedName>
        <fullName evidence="3">Acyl carrier protein</fullName>
    </submittedName>
</protein>
<dbReference type="Pfam" id="PF00550">
    <property type="entry name" value="PP-binding"/>
    <property type="match status" value="1"/>
</dbReference>
<dbReference type="InterPro" id="IPR009081">
    <property type="entry name" value="PP-bd_ACP"/>
</dbReference>
<comment type="caution">
    <text evidence="3">The sequence shown here is derived from an EMBL/GenBank/DDBJ whole genome shotgun (WGS) entry which is preliminary data.</text>
</comment>
<evidence type="ECO:0000259" key="2">
    <source>
        <dbReference type="PROSITE" id="PS50075"/>
    </source>
</evidence>
<evidence type="ECO:0000313" key="4">
    <source>
        <dbReference type="Proteomes" id="UP001198565"/>
    </source>
</evidence>
<organism evidence="3 4">
    <name type="scientific">Streptantibioticus parmotrematis</name>
    <dbReference type="NCBI Taxonomy" id="2873249"/>
    <lineage>
        <taxon>Bacteria</taxon>
        <taxon>Bacillati</taxon>
        <taxon>Actinomycetota</taxon>
        <taxon>Actinomycetes</taxon>
        <taxon>Kitasatosporales</taxon>
        <taxon>Streptomycetaceae</taxon>
        <taxon>Streptantibioticus</taxon>
    </lineage>
</organism>
<proteinExistence type="predicted"/>
<dbReference type="EMBL" id="JAINVZ010000008">
    <property type="protein sequence ID" value="MBY8886101.1"/>
    <property type="molecule type" value="Genomic_DNA"/>
</dbReference>
<reference evidence="3 4" key="1">
    <citation type="submission" date="2021-08" db="EMBL/GenBank/DDBJ databases">
        <title>Streptomyces sp. PTM05 isolated from lichen.</title>
        <authorList>
            <person name="Somphong A."/>
            <person name="Phongsopitanun W."/>
            <person name="Tanasupawat S."/>
        </authorList>
    </citation>
    <scope>NUCLEOTIDE SEQUENCE [LARGE SCALE GENOMIC DNA]</scope>
    <source>
        <strain evidence="3 4">Ptm05</strain>
    </source>
</reference>
<dbReference type="PROSITE" id="PS50075">
    <property type="entry name" value="CARRIER"/>
    <property type="match status" value="1"/>
</dbReference>
<keyword evidence="4" id="KW-1185">Reference proteome</keyword>
<accession>A0ABS7QSD3</accession>
<feature type="domain" description="Carrier" evidence="2">
    <location>
        <begin position="1"/>
        <end position="79"/>
    </location>
</feature>
<sequence length="102" mass="11480">MDRETILTELTEIVRDTLDLAVPEISEGMSLERDLELDSLRMVQLAVAAEDRFGVIIAEEETWDLHTIADAVTLIQRALRRQRPAAPDHAGGQTRAEDGVRW</sequence>
<name>A0ABS7QSD3_9ACTN</name>
<dbReference type="Gene3D" id="1.10.1200.10">
    <property type="entry name" value="ACP-like"/>
    <property type="match status" value="1"/>
</dbReference>
<dbReference type="SUPFAM" id="SSF47336">
    <property type="entry name" value="ACP-like"/>
    <property type="match status" value="1"/>
</dbReference>
<gene>
    <name evidence="3" type="ORF">K7472_14710</name>
</gene>
<dbReference type="Proteomes" id="UP001198565">
    <property type="component" value="Unassembled WGS sequence"/>
</dbReference>
<evidence type="ECO:0000313" key="3">
    <source>
        <dbReference type="EMBL" id="MBY8886101.1"/>
    </source>
</evidence>